<gene>
    <name evidence="1" type="ORF">EXIGLDRAFT_441638</name>
</gene>
<name>A0A165KB42_EXIGL</name>
<proteinExistence type="predicted"/>
<dbReference type="EMBL" id="KV425947">
    <property type="protein sequence ID" value="KZV96073.1"/>
    <property type="molecule type" value="Genomic_DNA"/>
</dbReference>
<accession>A0A165KB42</accession>
<reference evidence="1 2" key="1">
    <citation type="journal article" date="2016" name="Mol. Biol. Evol.">
        <title>Comparative Genomics of Early-Diverging Mushroom-Forming Fungi Provides Insights into the Origins of Lignocellulose Decay Capabilities.</title>
        <authorList>
            <person name="Nagy L.G."/>
            <person name="Riley R."/>
            <person name="Tritt A."/>
            <person name="Adam C."/>
            <person name="Daum C."/>
            <person name="Floudas D."/>
            <person name="Sun H."/>
            <person name="Yadav J.S."/>
            <person name="Pangilinan J."/>
            <person name="Larsson K.H."/>
            <person name="Matsuura K."/>
            <person name="Barry K."/>
            <person name="Labutti K."/>
            <person name="Kuo R."/>
            <person name="Ohm R.A."/>
            <person name="Bhattacharya S.S."/>
            <person name="Shirouzu T."/>
            <person name="Yoshinaga Y."/>
            <person name="Martin F.M."/>
            <person name="Grigoriev I.V."/>
            <person name="Hibbett D.S."/>
        </authorList>
    </citation>
    <scope>NUCLEOTIDE SEQUENCE [LARGE SCALE GENOMIC DNA]</scope>
    <source>
        <strain evidence="1 2">HHB12029</strain>
    </source>
</reference>
<keyword evidence="2" id="KW-1185">Reference proteome</keyword>
<organism evidence="1 2">
    <name type="scientific">Exidia glandulosa HHB12029</name>
    <dbReference type="NCBI Taxonomy" id="1314781"/>
    <lineage>
        <taxon>Eukaryota</taxon>
        <taxon>Fungi</taxon>
        <taxon>Dikarya</taxon>
        <taxon>Basidiomycota</taxon>
        <taxon>Agaricomycotina</taxon>
        <taxon>Agaricomycetes</taxon>
        <taxon>Auriculariales</taxon>
        <taxon>Exidiaceae</taxon>
        <taxon>Exidia</taxon>
    </lineage>
</organism>
<protein>
    <submittedName>
        <fullName evidence="1">Uncharacterized protein</fullName>
    </submittedName>
</protein>
<evidence type="ECO:0000313" key="2">
    <source>
        <dbReference type="Proteomes" id="UP000077266"/>
    </source>
</evidence>
<dbReference type="AlphaFoldDB" id="A0A165KB42"/>
<dbReference type="Proteomes" id="UP000077266">
    <property type="component" value="Unassembled WGS sequence"/>
</dbReference>
<dbReference type="InParanoid" id="A0A165KB42"/>
<evidence type="ECO:0000313" key="1">
    <source>
        <dbReference type="EMBL" id="KZV96073.1"/>
    </source>
</evidence>
<sequence>MHRPRFLGNCRIRVRSLIYEATCWDGSLVISRAYFLPFPFEVVRPAPHGQGAEAAAYLHRVRRVSR</sequence>